<sequence>MLQPCACRPPRIRLMLAVPGRGIAKGDNEIPEREWTFYPSSGNHTYHMGKKCIFNGVHFRNKITVSERTLEMCIGKKKYVTEIASRNGIPLATPGDHPYDCPEQSTDFHKIGSTMPPVNFGGAMYKKRSDTVIPLQRLPRLPCVPFLIKKKQQELEKEKVEVKNLDIWKPAPKLVHYFSPAGQTRKLTFQQL</sequence>
<organism evidence="1 2">
    <name type="scientific">Salvator merianae</name>
    <name type="common">Argentine black and white tegu</name>
    <name type="synonym">Tupinambis merianae</name>
    <dbReference type="NCBI Taxonomy" id="96440"/>
    <lineage>
        <taxon>Eukaryota</taxon>
        <taxon>Metazoa</taxon>
        <taxon>Chordata</taxon>
        <taxon>Craniata</taxon>
        <taxon>Vertebrata</taxon>
        <taxon>Euteleostomi</taxon>
        <taxon>Lepidosauria</taxon>
        <taxon>Squamata</taxon>
        <taxon>Bifurcata</taxon>
        <taxon>Unidentata</taxon>
        <taxon>Episquamata</taxon>
        <taxon>Laterata</taxon>
        <taxon>Teiioidea</taxon>
        <taxon>Teiidae</taxon>
        <taxon>Salvator</taxon>
    </lineage>
</organism>
<dbReference type="Pfam" id="PF15160">
    <property type="entry name" value="SASRP1"/>
    <property type="match status" value="1"/>
</dbReference>
<evidence type="ECO:0000313" key="2">
    <source>
        <dbReference type="Proteomes" id="UP000694421"/>
    </source>
</evidence>
<proteinExistence type="predicted"/>
<dbReference type="Ensembl" id="ENSSMRT00000031965.1">
    <property type="protein sequence ID" value="ENSSMRP00000027357.1"/>
    <property type="gene ID" value="ENSSMRG00000021096.1"/>
</dbReference>
<dbReference type="AlphaFoldDB" id="A0A8D0E6U7"/>
<protein>
    <recommendedName>
        <fullName evidence="3">Spermatogenesis-associated serine-rich protein 1</fullName>
    </recommendedName>
</protein>
<dbReference type="InterPro" id="IPR029165">
    <property type="entry name" value="SASRP1"/>
</dbReference>
<dbReference type="PANTHER" id="PTHR35845">
    <property type="entry name" value="SPERMATOGENESIS-ASSOCIATED SERINE-RICH PROTEIN 1"/>
    <property type="match status" value="1"/>
</dbReference>
<dbReference type="GeneTree" id="ENSGT00940000171827"/>
<accession>A0A8D0E6U7</accession>
<name>A0A8D0E6U7_SALMN</name>
<evidence type="ECO:0008006" key="3">
    <source>
        <dbReference type="Google" id="ProtNLM"/>
    </source>
</evidence>
<keyword evidence="2" id="KW-1185">Reference proteome</keyword>
<dbReference type="OMA" id="WTFYPSS"/>
<dbReference type="PANTHER" id="PTHR35845:SF1">
    <property type="entry name" value="SPERMATOGENESIS-ASSOCIATED SERINE-RICH PROTEIN 1"/>
    <property type="match status" value="1"/>
</dbReference>
<dbReference type="Proteomes" id="UP000694421">
    <property type="component" value="Unplaced"/>
</dbReference>
<reference evidence="1" key="2">
    <citation type="submission" date="2025-09" db="UniProtKB">
        <authorList>
            <consortium name="Ensembl"/>
        </authorList>
    </citation>
    <scope>IDENTIFICATION</scope>
</reference>
<evidence type="ECO:0000313" key="1">
    <source>
        <dbReference type="Ensembl" id="ENSSMRP00000027357.1"/>
    </source>
</evidence>
<reference evidence="1" key="1">
    <citation type="submission" date="2025-08" db="UniProtKB">
        <authorList>
            <consortium name="Ensembl"/>
        </authorList>
    </citation>
    <scope>IDENTIFICATION</scope>
</reference>